<comment type="caution">
    <text evidence="3">The sequence shown here is derived from an EMBL/GenBank/DDBJ whole genome shotgun (WGS) entry which is preliminary data.</text>
</comment>
<evidence type="ECO:0000313" key="4">
    <source>
        <dbReference type="Proteomes" id="UP001177023"/>
    </source>
</evidence>
<dbReference type="SUPFAM" id="SSF57667">
    <property type="entry name" value="beta-beta-alpha zinc fingers"/>
    <property type="match status" value="1"/>
</dbReference>
<evidence type="ECO:0000259" key="2">
    <source>
        <dbReference type="PROSITE" id="PS00028"/>
    </source>
</evidence>
<dbReference type="EMBL" id="CATQJA010002663">
    <property type="protein sequence ID" value="CAJ0581290.1"/>
    <property type="molecule type" value="Genomic_DNA"/>
</dbReference>
<keyword evidence="4" id="KW-1185">Reference proteome</keyword>
<dbReference type="SMART" id="SM00355">
    <property type="entry name" value="ZnF_C2H2"/>
    <property type="match status" value="3"/>
</dbReference>
<feature type="region of interest" description="Disordered" evidence="1">
    <location>
        <begin position="91"/>
        <end position="126"/>
    </location>
</feature>
<evidence type="ECO:0000256" key="1">
    <source>
        <dbReference type="SAM" id="MobiDB-lite"/>
    </source>
</evidence>
<sequence length="321" mass="36991">MLRLAEQTQMLRLSQEMTKKLQERPLPTPEVPQLNLLPLLQNMNLPSTSVLPGLDLPPLDFSLNPTLVQMFLNQMSIYQLQASLQQQQQQKSVIEMNPAHEPIRRRRLASESTALKKQESMDDDQETLIASSDKEGWCRNKKYIKKTEDGFMCTVCKKKYGRYNSVSYHVTIYHRNPPIRCDMGDCQFATREARYIHFHKYYRHGVPLPESIDQGSRRCPHCKHVSKSPAMLDKHIKKHLQERSTSNGSASSLFLGVEGGRPRAVSELTPPLTLDPVIDVCDEREEEEEREQTQQEQPANMARHLLAAPEFFETKSRAFTM</sequence>
<reference evidence="3" key="1">
    <citation type="submission" date="2023-06" db="EMBL/GenBank/DDBJ databases">
        <authorList>
            <person name="Delattre M."/>
        </authorList>
    </citation>
    <scope>NUCLEOTIDE SEQUENCE</scope>
    <source>
        <strain evidence="3">AF72</strain>
    </source>
</reference>
<evidence type="ECO:0000313" key="3">
    <source>
        <dbReference type="EMBL" id="CAJ0581290.1"/>
    </source>
</evidence>
<feature type="non-terminal residue" evidence="3">
    <location>
        <position position="321"/>
    </location>
</feature>
<dbReference type="Gene3D" id="3.30.160.60">
    <property type="entry name" value="Classic Zinc Finger"/>
    <property type="match status" value="1"/>
</dbReference>
<name>A0AA36D734_9BILA</name>
<organism evidence="3 4">
    <name type="scientific">Mesorhabditis spiculigera</name>
    <dbReference type="NCBI Taxonomy" id="96644"/>
    <lineage>
        <taxon>Eukaryota</taxon>
        <taxon>Metazoa</taxon>
        <taxon>Ecdysozoa</taxon>
        <taxon>Nematoda</taxon>
        <taxon>Chromadorea</taxon>
        <taxon>Rhabditida</taxon>
        <taxon>Rhabditina</taxon>
        <taxon>Rhabditomorpha</taxon>
        <taxon>Rhabditoidea</taxon>
        <taxon>Rhabditidae</taxon>
        <taxon>Mesorhabditinae</taxon>
        <taxon>Mesorhabditis</taxon>
    </lineage>
</organism>
<protein>
    <recommendedName>
        <fullName evidence="2">C2H2-type domain-containing protein</fullName>
    </recommendedName>
</protein>
<dbReference type="PROSITE" id="PS00028">
    <property type="entry name" value="ZINC_FINGER_C2H2_1"/>
    <property type="match status" value="1"/>
</dbReference>
<dbReference type="InterPro" id="IPR013087">
    <property type="entry name" value="Znf_C2H2_type"/>
</dbReference>
<gene>
    <name evidence="3" type="ORF">MSPICULIGERA_LOCUS19454</name>
</gene>
<dbReference type="Proteomes" id="UP001177023">
    <property type="component" value="Unassembled WGS sequence"/>
</dbReference>
<dbReference type="AlphaFoldDB" id="A0AA36D734"/>
<dbReference type="InterPro" id="IPR036236">
    <property type="entry name" value="Znf_C2H2_sf"/>
</dbReference>
<proteinExistence type="predicted"/>
<accession>A0AA36D734</accession>
<feature type="domain" description="C2H2-type" evidence="2">
    <location>
        <begin position="153"/>
        <end position="174"/>
    </location>
</feature>